<feature type="region of interest" description="Disordered" evidence="1">
    <location>
        <begin position="148"/>
        <end position="172"/>
    </location>
</feature>
<accession>A0A8H3QLG7</accession>
<evidence type="ECO:0000256" key="1">
    <source>
        <dbReference type="SAM" id="MobiDB-lite"/>
    </source>
</evidence>
<dbReference type="AlphaFoldDB" id="A0A8H3QLG7"/>
<protein>
    <submittedName>
        <fullName evidence="3">Uncharacterized protein LOC105316640</fullName>
    </submittedName>
</protein>
<name>A0A8H3QLG7_9GLOM</name>
<feature type="compositionally biased region" description="Basic and acidic residues" evidence="1">
    <location>
        <begin position="1"/>
        <end position="49"/>
    </location>
</feature>
<evidence type="ECO:0000259" key="2">
    <source>
        <dbReference type="Pfam" id="PF20209"/>
    </source>
</evidence>
<gene>
    <name evidence="3" type="ORF">RCL2_000817400</name>
</gene>
<comment type="caution">
    <text evidence="3">The sequence shown here is derived from an EMBL/GenBank/DDBJ whole genome shotgun (WGS) entry which is preliminary data.</text>
</comment>
<dbReference type="OrthoDB" id="2448733at2759"/>
<feature type="region of interest" description="Disordered" evidence="1">
    <location>
        <begin position="68"/>
        <end position="101"/>
    </location>
</feature>
<proteinExistence type="predicted"/>
<sequence>MENKFQREYERRKKENEDAEEREARVARDKERKRVKLAVETDEQHEKRLSSYRKRKAYLKNIQNITDQDLNSQLLPPQQNSQDSGVDGAETRAQGLDSESERKLLKKFRGKVDKFKHAHCPTCNESFPSITIVKGECRRYYSENATTKRKNNMDPDNTKRFSAENNMDPGEVPDELRDLTEIEKMLIARVFPVMSIYRLRGGQNGYRGNVINFPQDVQEFATKLPRHPSSLDVLVIHRQSTSDLEAFRDFRVRRLKVARALI</sequence>
<feature type="region of interest" description="Disordered" evidence="1">
    <location>
        <begin position="1"/>
        <end position="52"/>
    </location>
</feature>
<evidence type="ECO:0000313" key="4">
    <source>
        <dbReference type="Proteomes" id="UP000615446"/>
    </source>
</evidence>
<dbReference type="Pfam" id="PF20209">
    <property type="entry name" value="DUF6570"/>
    <property type="match status" value="1"/>
</dbReference>
<dbReference type="InterPro" id="IPR046700">
    <property type="entry name" value="DUF6570"/>
</dbReference>
<organism evidence="3 4">
    <name type="scientific">Rhizophagus clarus</name>
    <dbReference type="NCBI Taxonomy" id="94130"/>
    <lineage>
        <taxon>Eukaryota</taxon>
        <taxon>Fungi</taxon>
        <taxon>Fungi incertae sedis</taxon>
        <taxon>Mucoromycota</taxon>
        <taxon>Glomeromycotina</taxon>
        <taxon>Glomeromycetes</taxon>
        <taxon>Glomerales</taxon>
        <taxon>Glomeraceae</taxon>
        <taxon>Rhizophagus</taxon>
    </lineage>
</organism>
<evidence type="ECO:0000313" key="3">
    <source>
        <dbReference type="EMBL" id="GES80914.1"/>
    </source>
</evidence>
<dbReference type="EMBL" id="BLAL01000053">
    <property type="protein sequence ID" value="GES80914.1"/>
    <property type="molecule type" value="Genomic_DNA"/>
</dbReference>
<feature type="domain" description="DUF6570" evidence="2">
    <location>
        <begin position="159"/>
        <end position="261"/>
    </location>
</feature>
<dbReference type="Proteomes" id="UP000615446">
    <property type="component" value="Unassembled WGS sequence"/>
</dbReference>
<feature type="compositionally biased region" description="Polar residues" evidence="1">
    <location>
        <begin position="68"/>
        <end position="84"/>
    </location>
</feature>
<reference evidence="3" key="1">
    <citation type="submission" date="2019-10" db="EMBL/GenBank/DDBJ databases">
        <title>Conservation and host-specific expression of non-tandemly repeated heterogenous ribosome RNA gene in arbuscular mycorrhizal fungi.</title>
        <authorList>
            <person name="Maeda T."/>
            <person name="Kobayashi Y."/>
            <person name="Nakagawa T."/>
            <person name="Ezawa T."/>
            <person name="Yamaguchi K."/>
            <person name="Bino T."/>
            <person name="Nishimoto Y."/>
            <person name="Shigenobu S."/>
            <person name="Kawaguchi M."/>
        </authorList>
    </citation>
    <scope>NUCLEOTIDE SEQUENCE</scope>
    <source>
        <strain evidence="3">HR1</strain>
    </source>
</reference>
<feature type="compositionally biased region" description="Basic and acidic residues" evidence="1">
    <location>
        <begin position="151"/>
        <end position="162"/>
    </location>
</feature>